<dbReference type="SUPFAM" id="SSF52172">
    <property type="entry name" value="CheY-like"/>
    <property type="match status" value="1"/>
</dbReference>
<proteinExistence type="predicted"/>
<evidence type="ECO:0000313" key="2">
    <source>
        <dbReference type="EMBL" id="MER8937788.1"/>
    </source>
</evidence>
<dbReference type="InterPro" id="IPR051015">
    <property type="entry name" value="EvgA-like"/>
</dbReference>
<keyword evidence="3" id="KW-1185">Reference proteome</keyword>
<sequence>MITAIQTGTKPIRGLELVGQKGGAGAIRLHGKATAEACLVLLDERVLDRQCLAQSLTTYRVGKDILSFGSIDEWQSCENKPPVSAVLLNLGSRKASDAKTGDAIADLVKKAHPAPVAILADTDELEQILKALSYGAKAYIPSSLRFEICVEAINFVIAGGTFVPASSLAGLHKTSKADVEMPRSMASVFTERQEDVVQVLRRGKANKIIAHELNLRESTVKVHIRNIMKKLKATNRTEAVYMLNEMFPGENHSLRAS</sequence>
<dbReference type="InterPro" id="IPR016032">
    <property type="entry name" value="Sig_transdc_resp-reg_C-effctor"/>
</dbReference>
<gene>
    <name evidence="2" type="ORF">NKI33_33290</name>
</gene>
<evidence type="ECO:0000313" key="3">
    <source>
        <dbReference type="Proteomes" id="UP001464387"/>
    </source>
</evidence>
<dbReference type="SUPFAM" id="SSF46894">
    <property type="entry name" value="C-terminal effector domain of the bipartite response regulators"/>
    <property type="match status" value="1"/>
</dbReference>
<dbReference type="PROSITE" id="PS50043">
    <property type="entry name" value="HTH_LUXR_2"/>
    <property type="match status" value="1"/>
</dbReference>
<dbReference type="SMART" id="SM00421">
    <property type="entry name" value="HTH_LUXR"/>
    <property type="match status" value="1"/>
</dbReference>
<dbReference type="PRINTS" id="PR00038">
    <property type="entry name" value="HTHLUXR"/>
</dbReference>
<dbReference type="EMBL" id="JAMYPJ010000106">
    <property type="protein sequence ID" value="MER8937788.1"/>
    <property type="molecule type" value="Genomic_DNA"/>
</dbReference>
<organism evidence="2 3">
    <name type="scientific">Mesorhizobium opportunistum</name>
    <dbReference type="NCBI Taxonomy" id="593909"/>
    <lineage>
        <taxon>Bacteria</taxon>
        <taxon>Pseudomonadati</taxon>
        <taxon>Pseudomonadota</taxon>
        <taxon>Alphaproteobacteria</taxon>
        <taxon>Hyphomicrobiales</taxon>
        <taxon>Phyllobacteriaceae</taxon>
        <taxon>Mesorhizobium</taxon>
    </lineage>
</organism>
<comment type="caution">
    <text evidence="2">The sequence shown here is derived from an EMBL/GenBank/DDBJ whole genome shotgun (WGS) entry which is preliminary data.</text>
</comment>
<reference evidence="2 3" key="1">
    <citation type="journal article" date="2024" name="Proc. Natl. Acad. Sci. U.S.A.">
        <title>The evolutionary genomics of adaptation to stress in wild rhizobium bacteria.</title>
        <authorList>
            <person name="Kehlet-Delgado H."/>
            <person name="Montoya A.P."/>
            <person name="Jensen K.T."/>
            <person name="Wendlandt C.E."/>
            <person name="Dexheimer C."/>
            <person name="Roberts M."/>
            <person name="Torres Martinez L."/>
            <person name="Friesen M.L."/>
            <person name="Griffitts J.S."/>
            <person name="Porter S.S."/>
        </authorList>
    </citation>
    <scope>NUCLEOTIDE SEQUENCE [LARGE SCALE GENOMIC DNA]</scope>
    <source>
        <strain evidence="2 3">M0729</strain>
    </source>
</reference>
<dbReference type="Pfam" id="PF00196">
    <property type="entry name" value="GerE"/>
    <property type="match status" value="1"/>
</dbReference>
<name>A0ABV1YRF4_9HYPH</name>
<dbReference type="InterPro" id="IPR000792">
    <property type="entry name" value="Tscrpt_reg_LuxR_C"/>
</dbReference>
<dbReference type="PANTHER" id="PTHR45566">
    <property type="entry name" value="HTH-TYPE TRANSCRIPTIONAL REGULATOR YHJB-RELATED"/>
    <property type="match status" value="1"/>
</dbReference>
<dbReference type="RefSeq" id="WP_023769453.1">
    <property type="nucleotide sequence ID" value="NZ_CP097252.1"/>
</dbReference>
<dbReference type="PANTHER" id="PTHR45566:SF1">
    <property type="entry name" value="HTH-TYPE TRANSCRIPTIONAL REGULATOR YHJB-RELATED"/>
    <property type="match status" value="1"/>
</dbReference>
<accession>A0ABV1YRF4</accession>
<dbReference type="InterPro" id="IPR011006">
    <property type="entry name" value="CheY-like_superfamily"/>
</dbReference>
<feature type="domain" description="HTH luxR-type" evidence="1">
    <location>
        <begin position="182"/>
        <end position="247"/>
    </location>
</feature>
<dbReference type="Gene3D" id="3.40.50.2300">
    <property type="match status" value="1"/>
</dbReference>
<evidence type="ECO:0000259" key="1">
    <source>
        <dbReference type="PROSITE" id="PS50043"/>
    </source>
</evidence>
<dbReference type="CDD" id="cd06170">
    <property type="entry name" value="LuxR_C_like"/>
    <property type="match status" value="1"/>
</dbReference>
<protein>
    <submittedName>
        <fullName evidence="2">Response regulator transcription factor</fullName>
    </submittedName>
</protein>
<dbReference type="Proteomes" id="UP001464387">
    <property type="component" value="Unassembled WGS sequence"/>
</dbReference>
<dbReference type="PROSITE" id="PS00622">
    <property type="entry name" value="HTH_LUXR_1"/>
    <property type="match status" value="1"/>
</dbReference>